<name>A0A2T5M9Q4_9EURO</name>
<dbReference type="RefSeq" id="XP_040756652.1">
    <property type="nucleotide sequence ID" value="XM_040896487.1"/>
</dbReference>
<protein>
    <submittedName>
        <fullName evidence="1">Uncharacterized protein</fullName>
    </submittedName>
</protein>
<dbReference type="OrthoDB" id="4177029at2759"/>
<dbReference type="Proteomes" id="UP000244073">
    <property type="component" value="Unassembled WGS sequence"/>
</dbReference>
<comment type="caution">
    <text evidence="1">The sequence shown here is derived from an EMBL/GenBank/DDBJ whole genome shotgun (WGS) entry which is preliminary data.</text>
</comment>
<evidence type="ECO:0000313" key="1">
    <source>
        <dbReference type="EMBL" id="PTU25260.1"/>
    </source>
</evidence>
<reference evidence="1 2" key="1">
    <citation type="journal article" date="2018" name="Proc. Natl. Acad. Sci. U.S.A.">
        <title>Linking secondary metabolites to gene clusters through genome sequencing of six diverse Aspergillus species.</title>
        <authorList>
            <person name="Kaerboelling I."/>
            <person name="Vesth T.C."/>
            <person name="Frisvad J.C."/>
            <person name="Nybo J.L."/>
            <person name="Theobald S."/>
            <person name="Kuo A."/>
            <person name="Bowyer P."/>
            <person name="Matsuda Y."/>
            <person name="Mondo S."/>
            <person name="Lyhne E.K."/>
            <person name="Kogle M.E."/>
            <person name="Clum A."/>
            <person name="Lipzen A."/>
            <person name="Salamov A."/>
            <person name="Ngan C.Y."/>
            <person name="Daum C."/>
            <person name="Chiniquy J."/>
            <person name="Barry K."/>
            <person name="LaButti K."/>
            <person name="Haridas S."/>
            <person name="Simmons B.A."/>
            <person name="Magnuson J.K."/>
            <person name="Mortensen U.H."/>
            <person name="Larsen T.O."/>
            <person name="Grigoriev I.V."/>
            <person name="Baker S.E."/>
            <person name="Andersen M.R."/>
        </authorList>
    </citation>
    <scope>NUCLEOTIDE SEQUENCE [LARGE SCALE GENOMIC DNA]</scope>
    <source>
        <strain evidence="1 2">IBT 24754</strain>
    </source>
</reference>
<dbReference type="VEuPathDB" id="FungiDB:P175DRAFT_0498369"/>
<organism evidence="1 2">
    <name type="scientific">Aspergillus ochraceoroseus IBT 24754</name>
    <dbReference type="NCBI Taxonomy" id="1392256"/>
    <lineage>
        <taxon>Eukaryota</taxon>
        <taxon>Fungi</taxon>
        <taxon>Dikarya</taxon>
        <taxon>Ascomycota</taxon>
        <taxon>Pezizomycotina</taxon>
        <taxon>Eurotiomycetes</taxon>
        <taxon>Eurotiomycetidae</taxon>
        <taxon>Eurotiales</taxon>
        <taxon>Aspergillaceae</taxon>
        <taxon>Aspergillus</taxon>
        <taxon>Aspergillus subgen. Nidulantes</taxon>
    </lineage>
</organism>
<accession>A0A2T5M9Q4</accession>
<dbReference type="GeneID" id="63813369"/>
<dbReference type="EMBL" id="MSFN02000001">
    <property type="protein sequence ID" value="PTU25260.1"/>
    <property type="molecule type" value="Genomic_DNA"/>
</dbReference>
<dbReference type="AlphaFoldDB" id="A0A2T5M9Q4"/>
<sequence>MPYYTPAQELNSYKPLQGFSAMNISSLQRSPQSPFPTSSIDETRLQRNSYRGYTEMWVCCQCGDGPKVFQHQTQCVMCTHIACSYCSRVK</sequence>
<proteinExistence type="predicted"/>
<gene>
    <name evidence="1" type="ORF">P175DRAFT_0498369</name>
</gene>
<evidence type="ECO:0000313" key="2">
    <source>
        <dbReference type="Proteomes" id="UP000244073"/>
    </source>
</evidence>